<dbReference type="GO" id="GO:0003700">
    <property type="term" value="F:DNA-binding transcription factor activity"/>
    <property type="evidence" value="ECO:0007669"/>
    <property type="project" value="InterPro"/>
</dbReference>
<dbReference type="InterPro" id="IPR036388">
    <property type="entry name" value="WH-like_DNA-bd_sf"/>
</dbReference>
<dbReference type="InterPro" id="IPR036390">
    <property type="entry name" value="WH_DNA-bd_sf"/>
</dbReference>
<accession>A0A0P4RDV9</accession>
<dbReference type="PANTHER" id="PTHR33164:SF57">
    <property type="entry name" value="MARR-FAMILY TRANSCRIPTIONAL REGULATOR"/>
    <property type="match status" value="1"/>
</dbReference>
<reference evidence="3" key="1">
    <citation type="submission" date="2014-09" db="EMBL/GenBank/DDBJ databases">
        <title>Whole genome shotgun sequence of Streptomyces sp. NBRC 110027.</title>
        <authorList>
            <person name="Komaki H."/>
            <person name="Ichikawa N."/>
            <person name="Katano-Makiyama Y."/>
            <person name="Hosoyama A."/>
            <person name="Hashimoto M."/>
            <person name="Uohara A."/>
            <person name="Kitahashi Y."/>
            <person name="Ohji S."/>
            <person name="Kimura A."/>
            <person name="Yamazoe A."/>
            <person name="Igarashi Y."/>
            <person name="Fujita N."/>
        </authorList>
    </citation>
    <scope>NUCLEOTIDE SEQUENCE [LARGE SCALE GENOMIC DNA]</scope>
    <source>
        <strain evidence="3">NBRC 110027</strain>
    </source>
</reference>
<feature type="domain" description="HTH marR-type" evidence="1">
    <location>
        <begin position="34"/>
        <end position="166"/>
    </location>
</feature>
<dbReference type="PANTHER" id="PTHR33164">
    <property type="entry name" value="TRANSCRIPTIONAL REGULATOR, MARR FAMILY"/>
    <property type="match status" value="1"/>
</dbReference>
<dbReference type="SUPFAM" id="SSF46785">
    <property type="entry name" value="Winged helix' DNA-binding domain"/>
    <property type="match status" value="1"/>
</dbReference>
<gene>
    <name evidence="2" type="ORF">TPA0598_08_02110</name>
</gene>
<proteinExistence type="predicted"/>
<dbReference type="PRINTS" id="PR00598">
    <property type="entry name" value="HTHMARR"/>
</dbReference>
<dbReference type="AlphaFoldDB" id="A0A0P4RDV9"/>
<name>A0A0P4RDV9_9ACTN</name>
<dbReference type="Pfam" id="PF12802">
    <property type="entry name" value="MarR_2"/>
    <property type="match status" value="1"/>
</dbReference>
<dbReference type="GO" id="GO:0006950">
    <property type="term" value="P:response to stress"/>
    <property type="evidence" value="ECO:0007669"/>
    <property type="project" value="TreeGrafter"/>
</dbReference>
<dbReference type="InterPro" id="IPR039422">
    <property type="entry name" value="MarR/SlyA-like"/>
</dbReference>
<keyword evidence="3" id="KW-1185">Reference proteome</keyword>
<dbReference type="Proteomes" id="UP000048965">
    <property type="component" value="Unassembled WGS sequence"/>
</dbReference>
<dbReference type="EMBL" id="BBNO01000008">
    <property type="protein sequence ID" value="GAO11300.1"/>
    <property type="molecule type" value="Genomic_DNA"/>
</dbReference>
<sequence length="181" mass="19755">MRALRTHLLHCNSRRVRGARYSGEVENEVGHEIAEALGILLRRTTRTQLHKQLTEGMGEAVDELTYPVLSALARTGPRSAADLAPDAGVDRSGVTRRASRLEAAGLVRREADPADRRAQLLVLTEQGRRAVAELRERLAAHIMASLSSWPPGEAEAFARQLRRFTVDGPFGQEGGPPPHGS</sequence>
<evidence type="ECO:0000313" key="3">
    <source>
        <dbReference type="Proteomes" id="UP000048965"/>
    </source>
</evidence>
<dbReference type="PROSITE" id="PS50995">
    <property type="entry name" value="HTH_MARR_2"/>
    <property type="match status" value="1"/>
</dbReference>
<protein>
    <submittedName>
        <fullName evidence="2">Putative MarR family transcriptional regulator</fullName>
    </submittedName>
</protein>
<reference evidence="2 3" key="2">
    <citation type="journal article" date="2015" name="Stand. Genomic Sci.">
        <title>Draft genome sequence of marine-derived Streptomyces sp. TP-A0598, a producer of anti-MRSA antibiotic lydicamycins.</title>
        <authorList>
            <person name="Komaki H."/>
            <person name="Ichikawa N."/>
            <person name="Hosoyama A."/>
            <person name="Fujita N."/>
            <person name="Igarashi Y."/>
        </authorList>
    </citation>
    <scope>NUCLEOTIDE SEQUENCE [LARGE SCALE GENOMIC DNA]</scope>
    <source>
        <strain evidence="2 3">NBRC 110027</strain>
    </source>
</reference>
<dbReference type="SMART" id="SM00347">
    <property type="entry name" value="HTH_MARR"/>
    <property type="match status" value="1"/>
</dbReference>
<organism evidence="2 3">
    <name type="scientific">Streptomyces lydicamycinicus</name>
    <dbReference type="NCBI Taxonomy" id="1546107"/>
    <lineage>
        <taxon>Bacteria</taxon>
        <taxon>Bacillati</taxon>
        <taxon>Actinomycetota</taxon>
        <taxon>Actinomycetes</taxon>
        <taxon>Kitasatosporales</taxon>
        <taxon>Streptomycetaceae</taxon>
        <taxon>Streptomyces</taxon>
    </lineage>
</organism>
<evidence type="ECO:0000259" key="1">
    <source>
        <dbReference type="PROSITE" id="PS50995"/>
    </source>
</evidence>
<dbReference type="Gene3D" id="1.10.10.10">
    <property type="entry name" value="Winged helix-like DNA-binding domain superfamily/Winged helix DNA-binding domain"/>
    <property type="match status" value="1"/>
</dbReference>
<dbReference type="InterPro" id="IPR000835">
    <property type="entry name" value="HTH_MarR-typ"/>
</dbReference>
<comment type="caution">
    <text evidence="2">The sequence shown here is derived from an EMBL/GenBank/DDBJ whole genome shotgun (WGS) entry which is preliminary data.</text>
</comment>
<evidence type="ECO:0000313" key="2">
    <source>
        <dbReference type="EMBL" id="GAO11300.1"/>
    </source>
</evidence>